<evidence type="ECO:0000256" key="8">
    <source>
        <dbReference type="ARBA" id="ARBA00034126"/>
    </source>
</evidence>
<dbReference type="PANTHER" id="PTHR13182:SF8">
    <property type="entry name" value="CYTOPLASMIC 60S SUBUNIT BIOGENESIS FACTOR ZNF622"/>
    <property type="match status" value="1"/>
</dbReference>
<dbReference type="Pfam" id="PF12756">
    <property type="entry name" value="zf-C2H2_2"/>
    <property type="match status" value="1"/>
</dbReference>
<dbReference type="Gene3D" id="3.30.160.60">
    <property type="entry name" value="Classic Zinc Finger"/>
    <property type="match status" value="1"/>
</dbReference>
<keyword evidence="7" id="KW-0862">Zinc</keyword>
<evidence type="ECO:0000256" key="7">
    <source>
        <dbReference type="ARBA" id="ARBA00022833"/>
    </source>
</evidence>
<dbReference type="GO" id="GO:0003676">
    <property type="term" value="F:nucleic acid binding"/>
    <property type="evidence" value="ECO:0007669"/>
    <property type="project" value="InterPro"/>
</dbReference>
<dbReference type="Proteomes" id="UP000821866">
    <property type="component" value="Chromosome 4"/>
</dbReference>
<dbReference type="VEuPathDB" id="VectorBase:LOC119168374"/>
<keyword evidence="2" id="KW-0963">Cytoplasm</keyword>
<evidence type="ECO:0000259" key="11">
    <source>
        <dbReference type="PROSITE" id="PS00028"/>
    </source>
</evidence>
<proteinExistence type="inferred from homology"/>
<evidence type="ECO:0000256" key="4">
    <source>
        <dbReference type="ARBA" id="ARBA00022723"/>
    </source>
</evidence>
<dbReference type="SMART" id="SM00451">
    <property type="entry name" value="ZnF_U1"/>
    <property type="match status" value="2"/>
</dbReference>
<dbReference type="SMART" id="SM00355">
    <property type="entry name" value="ZnF_C2H2"/>
    <property type="match status" value="4"/>
</dbReference>
<dbReference type="Pfam" id="PF12171">
    <property type="entry name" value="zf-C2H2_jaz"/>
    <property type="match status" value="1"/>
</dbReference>
<feature type="region of interest" description="Disordered" evidence="9">
    <location>
        <begin position="209"/>
        <end position="273"/>
    </location>
</feature>
<gene>
    <name evidence="12" type="ORF">HPB51_004228</name>
</gene>
<evidence type="ECO:0000313" key="12">
    <source>
        <dbReference type="EMBL" id="KAH8027316.1"/>
    </source>
</evidence>
<dbReference type="VEuPathDB" id="VectorBase:LOC119167592"/>
<evidence type="ECO:0000256" key="5">
    <source>
        <dbReference type="ARBA" id="ARBA00022737"/>
    </source>
</evidence>
<keyword evidence="13" id="KW-1185">Reference proteome</keyword>
<evidence type="ECO:0000256" key="9">
    <source>
        <dbReference type="SAM" id="MobiDB-lite"/>
    </source>
</evidence>
<organism evidence="12 13">
    <name type="scientific">Rhipicephalus microplus</name>
    <name type="common">Cattle tick</name>
    <name type="synonym">Boophilus microplus</name>
    <dbReference type="NCBI Taxonomy" id="6941"/>
    <lineage>
        <taxon>Eukaryota</taxon>
        <taxon>Metazoa</taxon>
        <taxon>Ecdysozoa</taxon>
        <taxon>Arthropoda</taxon>
        <taxon>Chelicerata</taxon>
        <taxon>Arachnida</taxon>
        <taxon>Acari</taxon>
        <taxon>Parasitiformes</taxon>
        <taxon>Ixodida</taxon>
        <taxon>Ixodoidea</taxon>
        <taxon>Ixodidae</taxon>
        <taxon>Rhipicephalinae</taxon>
        <taxon>Rhipicephalus</taxon>
        <taxon>Boophilus</taxon>
    </lineage>
</organism>
<feature type="transmembrane region" description="Helical" evidence="10">
    <location>
        <begin position="744"/>
        <end position="765"/>
    </location>
</feature>
<keyword evidence="4" id="KW-0479">Metal-binding</keyword>
<evidence type="ECO:0000256" key="3">
    <source>
        <dbReference type="ARBA" id="ARBA00022517"/>
    </source>
</evidence>
<feature type="transmembrane region" description="Helical" evidence="10">
    <location>
        <begin position="771"/>
        <end position="794"/>
    </location>
</feature>
<dbReference type="EMBL" id="JABSTU010000006">
    <property type="protein sequence ID" value="KAH8027316.1"/>
    <property type="molecule type" value="Genomic_DNA"/>
</dbReference>
<feature type="domain" description="C2H2-type" evidence="11">
    <location>
        <begin position="84"/>
        <end position="106"/>
    </location>
</feature>
<dbReference type="GO" id="GO:0008270">
    <property type="term" value="F:zinc ion binding"/>
    <property type="evidence" value="ECO:0007669"/>
    <property type="project" value="UniProtKB-KW"/>
</dbReference>
<comment type="caution">
    <text evidence="12">The sequence shown here is derived from an EMBL/GenBank/DDBJ whole genome shotgun (WGS) entry which is preliminary data.</text>
</comment>
<feature type="compositionally biased region" description="Acidic residues" evidence="9">
    <location>
        <begin position="285"/>
        <end position="318"/>
    </location>
</feature>
<dbReference type="SUPFAM" id="SSF57667">
    <property type="entry name" value="beta-beta-alpha zinc fingers"/>
    <property type="match status" value="2"/>
</dbReference>
<dbReference type="InterPro" id="IPR041661">
    <property type="entry name" value="ZN622/Rei1/Reh1_Znf-C2H2"/>
</dbReference>
<feature type="compositionally biased region" description="Low complexity" evidence="9">
    <location>
        <begin position="216"/>
        <end position="229"/>
    </location>
</feature>
<comment type="subcellular location">
    <subcellularLocation>
        <location evidence="1">Cytoplasm</location>
    </subcellularLocation>
</comment>
<keyword evidence="10" id="KW-0472">Membrane</keyword>
<dbReference type="GO" id="GO:0042273">
    <property type="term" value="P:ribosomal large subunit biogenesis"/>
    <property type="evidence" value="ECO:0007669"/>
    <property type="project" value="TreeGrafter"/>
</dbReference>
<dbReference type="InterPro" id="IPR040025">
    <property type="entry name" value="Znf622/Rei1/Reh1"/>
</dbReference>
<keyword evidence="6" id="KW-0863">Zinc-finger</keyword>
<evidence type="ECO:0000313" key="13">
    <source>
        <dbReference type="Proteomes" id="UP000821866"/>
    </source>
</evidence>
<comment type="similarity">
    <text evidence="8">Belongs to the REI1 family.</text>
</comment>
<name>A0A9J6DZ88_RHIMP</name>
<dbReference type="AlphaFoldDB" id="A0A9J6DZ88"/>
<keyword evidence="10" id="KW-0812">Transmembrane</keyword>
<dbReference type="GO" id="GO:0005737">
    <property type="term" value="C:cytoplasm"/>
    <property type="evidence" value="ECO:0007669"/>
    <property type="project" value="UniProtKB-SubCell"/>
</dbReference>
<keyword evidence="10" id="KW-1133">Transmembrane helix</keyword>
<dbReference type="PANTHER" id="PTHR13182">
    <property type="entry name" value="ZINC FINGER PROTEIN 622"/>
    <property type="match status" value="1"/>
</dbReference>
<evidence type="ECO:0000256" key="6">
    <source>
        <dbReference type="ARBA" id="ARBA00022771"/>
    </source>
</evidence>
<feature type="region of interest" description="Disordered" evidence="9">
    <location>
        <begin position="111"/>
        <end position="134"/>
    </location>
</feature>
<feature type="region of interest" description="Disordered" evidence="9">
    <location>
        <begin position="285"/>
        <end position="319"/>
    </location>
</feature>
<reference evidence="12" key="1">
    <citation type="journal article" date="2020" name="Cell">
        <title>Large-Scale Comparative Analyses of Tick Genomes Elucidate Their Genetic Diversity and Vector Capacities.</title>
        <authorList>
            <consortium name="Tick Genome and Microbiome Consortium (TIGMIC)"/>
            <person name="Jia N."/>
            <person name="Wang J."/>
            <person name="Shi W."/>
            <person name="Du L."/>
            <person name="Sun Y."/>
            <person name="Zhan W."/>
            <person name="Jiang J.F."/>
            <person name="Wang Q."/>
            <person name="Zhang B."/>
            <person name="Ji P."/>
            <person name="Bell-Sakyi L."/>
            <person name="Cui X.M."/>
            <person name="Yuan T.T."/>
            <person name="Jiang B.G."/>
            <person name="Yang W.F."/>
            <person name="Lam T.T."/>
            <person name="Chang Q.C."/>
            <person name="Ding S.J."/>
            <person name="Wang X.J."/>
            <person name="Zhu J.G."/>
            <person name="Ruan X.D."/>
            <person name="Zhao L."/>
            <person name="Wei J.T."/>
            <person name="Ye R.Z."/>
            <person name="Que T.C."/>
            <person name="Du C.H."/>
            <person name="Zhou Y.H."/>
            <person name="Cheng J.X."/>
            <person name="Dai P.F."/>
            <person name="Guo W.B."/>
            <person name="Han X.H."/>
            <person name="Huang E.J."/>
            <person name="Li L.F."/>
            <person name="Wei W."/>
            <person name="Gao Y.C."/>
            <person name="Liu J.Z."/>
            <person name="Shao H.Z."/>
            <person name="Wang X."/>
            <person name="Wang C.C."/>
            <person name="Yang T.C."/>
            <person name="Huo Q.B."/>
            <person name="Li W."/>
            <person name="Chen H.Y."/>
            <person name="Chen S.E."/>
            <person name="Zhou L.G."/>
            <person name="Ni X.B."/>
            <person name="Tian J.H."/>
            <person name="Sheng Y."/>
            <person name="Liu T."/>
            <person name="Pan Y.S."/>
            <person name="Xia L.Y."/>
            <person name="Li J."/>
            <person name="Zhao F."/>
            <person name="Cao W.C."/>
        </authorList>
    </citation>
    <scope>NUCLEOTIDE SEQUENCE</scope>
    <source>
        <strain evidence="12">Rmic-2018</strain>
    </source>
</reference>
<keyword evidence="3" id="KW-0690">Ribosome biogenesis</keyword>
<sequence>MSYQKQKTRDNMASVSSCACLSCKVVFANAELHRSHYKSDWHRYNLKRKVAFLPPVSAEEFQQRVLAHREASVAAETCAAGTYCDVCGKRFGTPKAFENHVNSKKHQQALVMAQSGNPEESEKSSRSKKGRRSSCPNLFTSALRVITVSSPISDFCCVCVVTLVEELGICPGHLQTARDIVHKDLRSSKHPFTGASRCLLGLSPEFGPWPENMTVPESSSPAMTSPSTTQRPKPERSESTSSCSSMVARKNAKNASEHAPLSHQKAPAQRMPFTNRTAMAAIVDEEDSGDEEWQSVDDEEEENDEEEEDEEGMEDDSEQVLPTECLFCGEQSGSVVENVAHMGRAHSFFIPDAEYLVDVEGLLTYLGYKLGVGRLCLWCSNERSAPFVSVQAARQHMRDKGHCKMAHDGVDGLMDYSDFYDYTASYPEGEGGSADEEVDVNVLDGDGWQLVLPSGAVAGHRALARVPLLSFLGMLADAWNAVTPTTIRNCFQHAFGVPSCIAAPPNWLQTEDHDNESQVSSSLKAHNMAADLDSYAGTNVDLYYRQNLPAVAASRSGDSASRVLSHYRALGWTGATSRDVAQRKARDIRFIQSLLNIVVPLEEMQGGSHLIGRLVLGFHDYVLRPHGLFDFFEIVSRDLRHDPLHFETFPRVAATVSSLTALLKARNHASTIPRAFGDEIATLCPRMQLGGLTVYMMMSSVPPLACRGSPFLRACSFTCCLAGVQMIVSSMLSPVSAYYLPRIFYYVLFQFTGACCYVISCISIIQEIQKMSSLCIVGLSTGGLHALHFTYTLYKLYIEPWL</sequence>
<dbReference type="InterPro" id="IPR013087">
    <property type="entry name" value="Znf_C2H2_type"/>
</dbReference>
<dbReference type="PROSITE" id="PS00028">
    <property type="entry name" value="ZINC_FINGER_C2H2_1"/>
    <property type="match status" value="1"/>
</dbReference>
<dbReference type="InterPro" id="IPR022755">
    <property type="entry name" value="Znf_C2H2_jaz"/>
</dbReference>
<keyword evidence="5" id="KW-0677">Repeat</keyword>
<dbReference type="InterPro" id="IPR036236">
    <property type="entry name" value="Znf_C2H2_sf"/>
</dbReference>
<evidence type="ECO:0000256" key="10">
    <source>
        <dbReference type="SAM" id="Phobius"/>
    </source>
</evidence>
<dbReference type="GO" id="GO:0030687">
    <property type="term" value="C:preribosome, large subunit precursor"/>
    <property type="evidence" value="ECO:0007669"/>
    <property type="project" value="TreeGrafter"/>
</dbReference>
<evidence type="ECO:0000256" key="2">
    <source>
        <dbReference type="ARBA" id="ARBA00022490"/>
    </source>
</evidence>
<evidence type="ECO:0000256" key="1">
    <source>
        <dbReference type="ARBA" id="ARBA00004496"/>
    </source>
</evidence>
<reference evidence="12" key="2">
    <citation type="submission" date="2021-09" db="EMBL/GenBank/DDBJ databases">
        <authorList>
            <person name="Jia N."/>
            <person name="Wang J."/>
            <person name="Shi W."/>
            <person name="Du L."/>
            <person name="Sun Y."/>
            <person name="Zhan W."/>
            <person name="Jiang J."/>
            <person name="Wang Q."/>
            <person name="Zhang B."/>
            <person name="Ji P."/>
            <person name="Sakyi L.B."/>
            <person name="Cui X."/>
            <person name="Yuan T."/>
            <person name="Jiang B."/>
            <person name="Yang W."/>
            <person name="Lam T.T.-Y."/>
            <person name="Chang Q."/>
            <person name="Ding S."/>
            <person name="Wang X."/>
            <person name="Zhu J."/>
            <person name="Ruan X."/>
            <person name="Zhao L."/>
            <person name="Wei J."/>
            <person name="Que T."/>
            <person name="Du C."/>
            <person name="Cheng J."/>
            <person name="Dai P."/>
            <person name="Han X."/>
            <person name="Huang E."/>
            <person name="Gao Y."/>
            <person name="Liu J."/>
            <person name="Shao H."/>
            <person name="Ye R."/>
            <person name="Li L."/>
            <person name="Wei W."/>
            <person name="Wang X."/>
            <person name="Wang C."/>
            <person name="Huo Q."/>
            <person name="Li W."/>
            <person name="Guo W."/>
            <person name="Chen H."/>
            <person name="Chen S."/>
            <person name="Zhou L."/>
            <person name="Zhou L."/>
            <person name="Ni X."/>
            <person name="Tian J."/>
            <person name="Zhou Y."/>
            <person name="Sheng Y."/>
            <person name="Liu T."/>
            <person name="Pan Y."/>
            <person name="Xia L."/>
            <person name="Li J."/>
            <person name="Zhao F."/>
            <person name="Cao W."/>
        </authorList>
    </citation>
    <scope>NUCLEOTIDE SEQUENCE</scope>
    <source>
        <strain evidence="12">Rmic-2018</strain>
        <tissue evidence="12">Larvae</tissue>
    </source>
</reference>
<accession>A0A9J6DZ88</accession>
<dbReference type="InterPro" id="IPR003604">
    <property type="entry name" value="Matrin/U1-like-C_Znf_C2H2"/>
</dbReference>
<protein>
    <recommendedName>
        <fullName evidence="11">C2H2-type domain-containing protein</fullName>
    </recommendedName>
</protein>